<keyword evidence="5" id="KW-1185">Reference proteome</keyword>
<accession>A0A6B8RM67</accession>
<organism evidence="4 5">
    <name type="scientific">Paenibacillus psychroresistens</name>
    <dbReference type="NCBI Taxonomy" id="1778678"/>
    <lineage>
        <taxon>Bacteria</taxon>
        <taxon>Bacillati</taxon>
        <taxon>Bacillota</taxon>
        <taxon>Bacilli</taxon>
        <taxon>Bacillales</taxon>
        <taxon>Paenibacillaceae</taxon>
        <taxon>Paenibacillus</taxon>
    </lineage>
</organism>
<dbReference type="InterPro" id="IPR036770">
    <property type="entry name" value="Ankyrin_rpt-contain_sf"/>
</dbReference>
<evidence type="ECO:0000256" key="2">
    <source>
        <dbReference type="ARBA" id="ARBA00023043"/>
    </source>
</evidence>
<name>A0A6B8RM67_9BACL</name>
<evidence type="ECO:0000256" key="3">
    <source>
        <dbReference type="PROSITE-ProRule" id="PRU00023"/>
    </source>
</evidence>
<dbReference type="SMART" id="SM00248">
    <property type="entry name" value="ANK"/>
    <property type="match status" value="5"/>
</dbReference>
<proteinExistence type="predicted"/>
<dbReference type="PROSITE" id="PS50297">
    <property type="entry name" value="ANK_REP_REGION"/>
    <property type="match status" value="2"/>
</dbReference>
<dbReference type="PROSITE" id="PS50088">
    <property type="entry name" value="ANK_REPEAT"/>
    <property type="match status" value="2"/>
</dbReference>
<dbReference type="KEGG" id="ppsc:EHS13_16885"/>
<dbReference type="Pfam" id="PF12796">
    <property type="entry name" value="Ank_2"/>
    <property type="match status" value="1"/>
</dbReference>
<dbReference type="EMBL" id="CP034235">
    <property type="protein sequence ID" value="QGQ96438.1"/>
    <property type="molecule type" value="Genomic_DNA"/>
</dbReference>
<dbReference type="InterPro" id="IPR002110">
    <property type="entry name" value="Ankyrin_rpt"/>
</dbReference>
<keyword evidence="1" id="KW-0677">Repeat</keyword>
<gene>
    <name evidence="4" type="ORF">EHS13_16885</name>
</gene>
<dbReference type="Gene3D" id="1.25.40.20">
    <property type="entry name" value="Ankyrin repeat-containing domain"/>
    <property type="match status" value="1"/>
</dbReference>
<dbReference type="Proteomes" id="UP000426246">
    <property type="component" value="Chromosome"/>
</dbReference>
<sequence>MDPQIEDAIRKRDINVVRSLITEGRVDINTKLVGNTYLSMAWTDFQDYDFEIVKLLLDHGADLNDSKYPSITDAAYRGKIEEIQYVLDRGANINAVNHLGNSALSISNIEVIKFLLGSGIDVEIHGGKPLRGAAWDGKEEILQLLFKEGADINYHGYDQVHSDCPTPLQVAAQRGHVHIVHFLLELGADPTIKDKYGNRPYTVAKRYKHQEIMDLIKTYEPRELHD</sequence>
<dbReference type="Pfam" id="PF00023">
    <property type="entry name" value="Ank"/>
    <property type="match status" value="1"/>
</dbReference>
<keyword evidence="2 3" id="KW-0040">ANK repeat</keyword>
<evidence type="ECO:0000313" key="5">
    <source>
        <dbReference type="Proteomes" id="UP000426246"/>
    </source>
</evidence>
<evidence type="ECO:0000313" key="4">
    <source>
        <dbReference type="EMBL" id="QGQ96438.1"/>
    </source>
</evidence>
<dbReference type="PANTHER" id="PTHR24188:SF29">
    <property type="entry name" value="GH09064P"/>
    <property type="match status" value="1"/>
</dbReference>
<protein>
    <submittedName>
        <fullName evidence="4">Ankyrin repeat domain-containing protein</fullName>
    </submittedName>
</protein>
<feature type="repeat" description="ANK" evidence="3">
    <location>
        <begin position="163"/>
        <end position="195"/>
    </location>
</feature>
<dbReference type="AlphaFoldDB" id="A0A6B8RM67"/>
<reference evidence="5" key="1">
    <citation type="submission" date="2018-11" db="EMBL/GenBank/DDBJ databases">
        <title>Complete genome sequence of Paenibacillus sp. ML311-T8.</title>
        <authorList>
            <person name="Nam Y.-D."/>
            <person name="Kang J."/>
            <person name="Chung W.-H."/>
            <person name="Park Y.S."/>
        </authorList>
    </citation>
    <scope>NUCLEOTIDE SEQUENCE [LARGE SCALE GENOMIC DNA]</scope>
    <source>
        <strain evidence="5">ML311-T8</strain>
    </source>
</reference>
<dbReference type="PANTHER" id="PTHR24188">
    <property type="entry name" value="ANKYRIN REPEAT PROTEIN"/>
    <property type="match status" value="1"/>
</dbReference>
<dbReference type="SUPFAM" id="SSF48403">
    <property type="entry name" value="Ankyrin repeat"/>
    <property type="match status" value="1"/>
</dbReference>
<feature type="repeat" description="ANK" evidence="3">
    <location>
        <begin position="125"/>
        <end position="157"/>
    </location>
</feature>
<dbReference type="RefSeq" id="WP_227013964.1">
    <property type="nucleotide sequence ID" value="NZ_CP034235.1"/>
</dbReference>
<evidence type="ECO:0000256" key="1">
    <source>
        <dbReference type="ARBA" id="ARBA00022737"/>
    </source>
</evidence>